<dbReference type="InterPro" id="IPR051128">
    <property type="entry name" value="EgtD_Methyltrsf_superfamily"/>
</dbReference>
<dbReference type="PANTHER" id="PTHR43397:SF2">
    <property type="entry name" value="HISTIDINE-SPECIFIC METHYLTRANSFERASE SAM-DEPENDENT DOMAIN-CONTAINING PROTEIN"/>
    <property type="match status" value="1"/>
</dbReference>
<gene>
    <name evidence="6" type="ORF">GQX73_g7026</name>
</gene>
<reference evidence="6 7" key="1">
    <citation type="submission" date="2019-12" db="EMBL/GenBank/DDBJ databases">
        <title>Draft genome sequence of the ascomycete Xylaria multiplex DSM 110363.</title>
        <authorList>
            <person name="Buettner E."/>
            <person name="Kellner H."/>
        </authorList>
    </citation>
    <scope>NUCLEOTIDE SEQUENCE [LARGE SCALE GENOMIC DNA]</scope>
    <source>
        <strain evidence="6 7">DSM 110363</strain>
    </source>
</reference>
<dbReference type="AlphaFoldDB" id="A0A7C8MMF2"/>
<evidence type="ECO:0000259" key="5">
    <source>
        <dbReference type="Pfam" id="PF10017"/>
    </source>
</evidence>
<keyword evidence="3" id="KW-0808">Transferase</keyword>
<dbReference type="GO" id="GO:0032259">
    <property type="term" value="P:methylation"/>
    <property type="evidence" value="ECO:0007669"/>
    <property type="project" value="UniProtKB-KW"/>
</dbReference>
<evidence type="ECO:0000256" key="1">
    <source>
        <dbReference type="ARBA" id="ARBA00008361"/>
    </source>
</evidence>
<name>A0A7C8MMF2_9PEZI</name>
<dbReference type="InterPro" id="IPR029063">
    <property type="entry name" value="SAM-dependent_MTases_sf"/>
</dbReference>
<dbReference type="Pfam" id="PF10017">
    <property type="entry name" value="Methyltransf_33"/>
    <property type="match status" value="1"/>
</dbReference>
<accession>A0A7C8MMF2</accession>
<dbReference type="PIRSF" id="PIRSF018005">
    <property type="entry name" value="UCP018005"/>
    <property type="match status" value="1"/>
</dbReference>
<dbReference type="OrthoDB" id="659at2759"/>
<dbReference type="GO" id="GO:0008168">
    <property type="term" value="F:methyltransferase activity"/>
    <property type="evidence" value="ECO:0007669"/>
    <property type="project" value="UniProtKB-KW"/>
</dbReference>
<evidence type="ECO:0000256" key="2">
    <source>
        <dbReference type="ARBA" id="ARBA00022603"/>
    </source>
</evidence>
<dbReference type="PANTHER" id="PTHR43397">
    <property type="entry name" value="ERGOTHIONEINE BIOSYNTHESIS PROTEIN 1"/>
    <property type="match status" value="1"/>
</dbReference>
<dbReference type="InterPro" id="IPR019257">
    <property type="entry name" value="MeTrfase_dom"/>
</dbReference>
<organism evidence="6 7">
    <name type="scientific">Xylaria multiplex</name>
    <dbReference type="NCBI Taxonomy" id="323545"/>
    <lineage>
        <taxon>Eukaryota</taxon>
        <taxon>Fungi</taxon>
        <taxon>Dikarya</taxon>
        <taxon>Ascomycota</taxon>
        <taxon>Pezizomycotina</taxon>
        <taxon>Sordariomycetes</taxon>
        <taxon>Xylariomycetidae</taxon>
        <taxon>Xylariales</taxon>
        <taxon>Xylariaceae</taxon>
        <taxon>Xylaria</taxon>
    </lineage>
</organism>
<evidence type="ECO:0000256" key="4">
    <source>
        <dbReference type="ARBA" id="ARBA00022691"/>
    </source>
</evidence>
<feature type="domain" description="Histidine-specific methyltransferase SAM-dependent" evidence="5">
    <location>
        <begin position="1"/>
        <end position="295"/>
    </location>
</feature>
<dbReference type="Proteomes" id="UP000481858">
    <property type="component" value="Unassembled WGS sequence"/>
</dbReference>
<comment type="caution">
    <text evidence="6">The sequence shown here is derived from an EMBL/GenBank/DDBJ whole genome shotgun (WGS) entry which is preliminary data.</text>
</comment>
<keyword evidence="4" id="KW-0949">S-adenosyl-L-methionine</keyword>
<keyword evidence="2" id="KW-0489">Methyltransferase</keyword>
<evidence type="ECO:0000313" key="6">
    <source>
        <dbReference type="EMBL" id="KAF2966550.1"/>
    </source>
</evidence>
<dbReference type="InterPro" id="IPR017804">
    <property type="entry name" value="MeTrfase_EgtD-like"/>
</dbReference>
<keyword evidence="7" id="KW-1185">Reference proteome</keyword>
<dbReference type="InParanoid" id="A0A7C8MMF2"/>
<evidence type="ECO:0000313" key="7">
    <source>
        <dbReference type="Proteomes" id="UP000481858"/>
    </source>
</evidence>
<comment type="similarity">
    <text evidence="1">Belongs to the methyltransferase superfamily.</text>
</comment>
<dbReference type="EMBL" id="WUBL01000086">
    <property type="protein sequence ID" value="KAF2966550.1"/>
    <property type="molecule type" value="Genomic_DNA"/>
</dbReference>
<dbReference type="Gene3D" id="3.40.50.150">
    <property type="entry name" value="Vaccinia Virus protein VP39"/>
    <property type="match status" value="1"/>
</dbReference>
<dbReference type="NCBIfam" id="TIGR03439">
    <property type="entry name" value="methyl_EasF"/>
    <property type="match status" value="1"/>
</dbReference>
<protein>
    <recommendedName>
        <fullName evidence="5">Histidine-specific methyltransferase SAM-dependent domain-containing protein</fullName>
    </recommendedName>
</protein>
<sequence>MPSLLLWDDQGLGKFDAWTNDLAYYPKSREWEILGKYGSDMVDQLPTNSAIIELGCGSLSKTAFLLANMAKQHRNIVYYALDVSDDALYTNLGVLKKQFAASRNIQIYGLVGTYSDCAEWLASTCFLPVCTVTFLWLGNSIANMTRDSASALMGKFRATCTKMSIDCNFLISADGCQVEDRILKAYDPVSGPSRVFLFHGLHHANRLLGQVAFKEAEWDAVPEWDTGENELRYYYVPKRDIQLEISGSRIKVKEREPVYYFMSGKWNEAQIAQIASQAGLNIGKIWRDASYEYGEYFGIVALHFVPYTKIHTKAITF</sequence>
<proteinExistence type="inferred from homology"/>
<evidence type="ECO:0000256" key="3">
    <source>
        <dbReference type="ARBA" id="ARBA00022679"/>
    </source>
</evidence>
<dbReference type="InterPro" id="IPR017805">
    <property type="entry name" value="SAM_MeTrfase_EasF-type_put"/>
</dbReference>